<evidence type="ECO:0000313" key="1">
    <source>
        <dbReference type="EMBL" id="KAK7483199.1"/>
    </source>
</evidence>
<dbReference type="Proteomes" id="UP001519460">
    <property type="component" value="Unassembled WGS sequence"/>
</dbReference>
<proteinExistence type="predicted"/>
<name>A0ABD0K809_9CAEN</name>
<evidence type="ECO:0000313" key="2">
    <source>
        <dbReference type="Proteomes" id="UP001519460"/>
    </source>
</evidence>
<keyword evidence="2" id="KW-1185">Reference proteome</keyword>
<protein>
    <submittedName>
        <fullName evidence="1">Uncharacterized protein</fullName>
    </submittedName>
</protein>
<dbReference type="AlphaFoldDB" id="A0ABD0K809"/>
<gene>
    <name evidence="1" type="ORF">BaRGS_00025603</name>
</gene>
<organism evidence="1 2">
    <name type="scientific">Batillaria attramentaria</name>
    <dbReference type="NCBI Taxonomy" id="370345"/>
    <lineage>
        <taxon>Eukaryota</taxon>
        <taxon>Metazoa</taxon>
        <taxon>Spiralia</taxon>
        <taxon>Lophotrochozoa</taxon>
        <taxon>Mollusca</taxon>
        <taxon>Gastropoda</taxon>
        <taxon>Caenogastropoda</taxon>
        <taxon>Sorbeoconcha</taxon>
        <taxon>Cerithioidea</taxon>
        <taxon>Batillariidae</taxon>
        <taxon>Batillaria</taxon>
    </lineage>
</organism>
<accession>A0ABD0K809</accession>
<dbReference type="EMBL" id="JACVVK020000231">
    <property type="protein sequence ID" value="KAK7483199.1"/>
    <property type="molecule type" value="Genomic_DNA"/>
</dbReference>
<reference evidence="1 2" key="1">
    <citation type="journal article" date="2023" name="Sci. Data">
        <title>Genome assembly of the Korean intertidal mud-creeper Batillaria attramentaria.</title>
        <authorList>
            <person name="Patra A.K."/>
            <person name="Ho P.T."/>
            <person name="Jun S."/>
            <person name="Lee S.J."/>
            <person name="Kim Y."/>
            <person name="Won Y.J."/>
        </authorList>
    </citation>
    <scope>NUCLEOTIDE SEQUENCE [LARGE SCALE GENOMIC DNA]</scope>
    <source>
        <strain evidence="1">Wonlab-2016</strain>
    </source>
</reference>
<sequence length="118" mass="12798">MLSPLLPFAHCLNANWPPADPLTVPAPSAFLNTPPHARHSLALTDVKLACKHATTPLASLSRLARADYKHPLLFCAELGKLPTATEKCYLPVTQTDTSHLALVEHFTLPLRPAPIQHG</sequence>
<comment type="caution">
    <text evidence="1">The sequence shown here is derived from an EMBL/GenBank/DDBJ whole genome shotgun (WGS) entry which is preliminary data.</text>
</comment>